<keyword evidence="4" id="KW-1185">Reference proteome</keyword>
<feature type="region of interest" description="Disordered" evidence="1">
    <location>
        <begin position="762"/>
        <end position="790"/>
    </location>
</feature>
<accession>A0A3B4TBE5</accession>
<dbReference type="AlphaFoldDB" id="A0A3B4TBE5"/>
<dbReference type="GeneTree" id="ENSGT00940000166008"/>
<dbReference type="Proteomes" id="UP000261420">
    <property type="component" value="Unplaced"/>
</dbReference>
<sequence>MSVRRALVDCAVLSVQDARVFYPCCKGCFSRIDVEQQDTTRYRCSKCGYSCVRERVDYRYRLSLRVTRDRCIFGVTVFGTCLNPFFGIHASGLQRLVENTDVPVGATTRASLLMKAVEDCFIGRRFIFGIKVTGTESGLWFGGPLANGSSSKDTAQFIASQMILPKATGLRGCTVVSYYRILLQKAAEYELGSTDNSKTSRPPETTLLLITHQSPATSFNIPTLSASGLLSPSPQRSQHQDSTLTPTPPWQQSLGLVTSSAEQEERCSTQVSGDENSQQTDNNKTLHHVHRGFLENHKVTEERTLSPLLSLEHSSYSSPSFAKYPHTAVVENTPILNTWLTPSQPVQKRDLPLGSKMKGFSTKQLTKTCLSSSLAWEDLLFSESLSEFLCEEKDFNIISEIEPHLNVQNQNDAVRTNLEIRSEDNNSSIESTSVCESNTKMTITGLLDITNTPALTNGGERHGLSDQLCKNSVGCVNKSQSRSICFHQCDQEDEEASSLSFENKEEQLEEDPYDCSADLFSCSLMIDMNSKILDTHAGTDTTTTEASSLLSSPDKQHPRTEKTSVPHSTPGKQKLKSNKCINRDSLIPPGAQDLDFIPPIQSTPIVKVAVVSGSPVSSYFSSTLSEFSSQPDSQDLCAFYSDLPEIGSKKPTEISPCLSELKTVGAKQLPRCGRESTKENWVYSTTSSRHNYKSTPKRFWKPNKHKNRPLDQQHLRVQRGALNLGSRVRINHKCDSSICDVTVCDYEDNDTIVPPTPAKTRLSVKLRRRRQADNRSSNLDSTPKVQQGDGVNCKRNVLDQHPSSLTSSQRGLAQTGNCDSEIVNEGSLDGSNGYLFDDMNQTCDWSRDLFSNSI</sequence>
<evidence type="ECO:0000313" key="3">
    <source>
        <dbReference type="Ensembl" id="ENSSDUP00000003454.1"/>
    </source>
</evidence>
<evidence type="ECO:0000256" key="1">
    <source>
        <dbReference type="SAM" id="MobiDB-lite"/>
    </source>
</evidence>
<feature type="compositionally biased region" description="Polar residues" evidence="1">
    <location>
        <begin position="268"/>
        <end position="283"/>
    </location>
</feature>
<feature type="compositionally biased region" description="Basic residues" evidence="1">
    <location>
        <begin position="690"/>
        <end position="707"/>
    </location>
</feature>
<evidence type="ECO:0000259" key="2">
    <source>
        <dbReference type="Pfam" id="PF08646"/>
    </source>
</evidence>
<dbReference type="InterPro" id="IPR013955">
    <property type="entry name" value="Rep_factor-A_C"/>
</dbReference>
<reference evidence="3" key="2">
    <citation type="submission" date="2025-09" db="UniProtKB">
        <authorList>
            <consortium name="Ensembl"/>
        </authorList>
    </citation>
    <scope>IDENTIFICATION</scope>
</reference>
<dbReference type="Gene3D" id="2.40.50.140">
    <property type="entry name" value="Nucleic acid-binding proteins"/>
    <property type="match status" value="1"/>
</dbReference>
<proteinExistence type="predicted"/>
<feature type="compositionally biased region" description="Low complexity" evidence="1">
    <location>
        <begin position="543"/>
        <end position="552"/>
    </location>
</feature>
<protein>
    <submittedName>
        <fullName evidence="3">DNA damage induced apoptosis suppressor</fullName>
    </submittedName>
</protein>
<dbReference type="Pfam" id="PF08646">
    <property type="entry name" value="Rep_fac-A_C"/>
    <property type="match status" value="1"/>
</dbReference>
<feature type="compositionally biased region" description="Polar residues" evidence="1">
    <location>
        <begin position="221"/>
        <end position="261"/>
    </location>
</feature>
<dbReference type="GeneID" id="111222497"/>
<dbReference type="STRING" id="41447.ENSSDUP00000003454"/>
<dbReference type="GO" id="GO:0005737">
    <property type="term" value="C:cytoplasm"/>
    <property type="evidence" value="ECO:0007669"/>
    <property type="project" value="TreeGrafter"/>
</dbReference>
<dbReference type="CTD" id="220042"/>
<feature type="domain" description="Replication factor A C-terminal" evidence="2">
    <location>
        <begin position="8"/>
        <end position="104"/>
    </location>
</feature>
<feature type="compositionally biased region" description="Polar residues" evidence="1">
    <location>
        <begin position="774"/>
        <end position="785"/>
    </location>
</feature>
<name>A0A3B4TBE5_SERDU</name>
<dbReference type="KEGG" id="sdu:111222497"/>
<evidence type="ECO:0000313" key="4">
    <source>
        <dbReference type="Proteomes" id="UP000261420"/>
    </source>
</evidence>
<dbReference type="RefSeq" id="XP_022601978.1">
    <property type="nucleotide sequence ID" value="XM_022746257.1"/>
</dbReference>
<dbReference type="GO" id="GO:0005634">
    <property type="term" value="C:nucleus"/>
    <property type="evidence" value="ECO:0007669"/>
    <property type="project" value="TreeGrafter"/>
</dbReference>
<dbReference type="SUPFAM" id="SSF50249">
    <property type="entry name" value="Nucleic acid-binding proteins"/>
    <property type="match status" value="1"/>
</dbReference>
<feature type="region of interest" description="Disordered" evidence="1">
    <location>
        <begin position="221"/>
        <end position="286"/>
    </location>
</feature>
<dbReference type="InterPro" id="IPR012340">
    <property type="entry name" value="NA-bd_OB-fold"/>
</dbReference>
<dbReference type="GO" id="GO:1902230">
    <property type="term" value="P:negative regulation of intrinsic apoptotic signaling pathway in response to DNA damage"/>
    <property type="evidence" value="ECO:0007669"/>
    <property type="project" value="InterPro"/>
</dbReference>
<feature type="region of interest" description="Disordered" evidence="1">
    <location>
        <begin position="687"/>
        <end position="707"/>
    </location>
</feature>
<organism evidence="3 4">
    <name type="scientific">Seriola dumerili</name>
    <name type="common">Greater amberjack</name>
    <name type="synonym">Caranx dumerili</name>
    <dbReference type="NCBI Taxonomy" id="41447"/>
    <lineage>
        <taxon>Eukaryota</taxon>
        <taxon>Metazoa</taxon>
        <taxon>Chordata</taxon>
        <taxon>Craniata</taxon>
        <taxon>Vertebrata</taxon>
        <taxon>Euteleostomi</taxon>
        <taxon>Actinopterygii</taxon>
        <taxon>Neopterygii</taxon>
        <taxon>Teleostei</taxon>
        <taxon>Neoteleostei</taxon>
        <taxon>Acanthomorphata</taxon>
        <taxon>Carangaria</taxon>
        <taxon>Carangiformes</taxon>
        <taxon>Carangidae</taxon>
        <taxon>Seriola</taxon>
    </lineage>
</organism>
<dbReference type="Ensembl" id="ENSSDUT00000003531.1">
    <property type="protein sequence ID" value="ENSSDUP00000003454.1"/>
    <property type="gene ID" value="ENSSDUG00000002629.1"/>
</dbReference>
<reference evidence="3" key="1">
    <citation type="submission" date="2025-08" db="UniProtKB">
        <authorList>
            <consortium name="Ensembl"/>
        </authorList>
    </citation>
    <scope>IDENTIFICATION</scope>
</reference>
<dbReference type="InterPro" id="IPR043522">
    <property type="entry name" value="DDIAS"/>
</dbReference>
<feature type="compositionally biased region" description="Basic and acidic residues" evidence="1">
    <location>
        <begin position="554"/>
        <end position="564"/>
    </location>
</feature>
<dbReference type="PANTHER" id="PTHR35537:SF1">
    <property type="entry name" value="DNA DAMAGE-INDUCED APOPTOSIS SUPPRESSOR PROTEIN"/>
    <property type="match status" value="1"/>
</dbReference>
<dbReference type="PANTHER" id="PTHR35537">
    <property type="entry name" value="DNA DAMAGE-INDUCIBLE APOPTOSIS SUPPRESSOR PROTEIN DDIAS"/>
    <property type="match status" value="1"/>
</dbReference>
<feature type="region of interest" description="Disordered" evidence="1">
    <location>
        <begin position="543"/>
        <end position="576"/>
    </location>
</feature>
<dbReference type="OMA" id="NQTCDWS"/>